<dbReference type="InterPro" id="IPR027417">
    <property type="entry name" value="P-loop_NTPase"/>
</dbReference>
<dbReference type="GO" id="GO:0009378">
    <property type="term" value="F:four-way junction helicase activity"/>
    <property type="evidence" value="ECO:0007669"/>
    <property type="project" value="TreeGrafter"/>
</dbReference>
<evidence type="ECO:0000259" key="2">
    <source>
        <dbReference type="Pfam" id="PF00270"/>
    </source>
</evidence>
<feature type="domain" description="DEAD/DEAH-box helicase" evidence="2">
    <location>
        <begin position="30"/>
        <end position="107"/>
    </location>
</feature>
<dbReference type="Gene3D" id="3.40.50.300">
    <property type="entry name" value="P-loop containing nucleotide triphosphate hydrolases"/>
    <property type="match status" value="1"/>
</dbReference>
<dbReference type="InParanoid" id="A0A1X7U4S7"/>
<dbReference type="Pfam" id="PF00270">
    <property type="entry name" value="DEAD"/>
    <property type="match status" value="1"/>
</dbReference>
<dbReference type="STRING" id="400682.A0A1X7U4S7"/>
<sequence>MEIDTDDEVSELDLTVSEIHVDKGEEVERSGDGKSTCYIILPLFDDKTAIVLAPTISLMLNQVAKLTEKQISATFLGSAQPNDVYSDVRNGKYQLVYTTPETFYEKLKKEEPRQIFKSEGKQADFRDSQKRWQSGVHRGVAQCFSTAGLMPSIPMAFVGFNSDSTLKVSPTETIISVMLGEASLSGGE</sequence>
<dbReference type="EnsemblMetazoa" id="Aqu2.1.22750_001">
    <property type="protein sequence ID" value="Aqu2.1.22750_001"/>
    <property type="gene ID" value="Aqu2.1.22750"/>
</dbReference>
<dbReference type="GO" id="GO:0005634">
    <property type="term" value="C:nucleus"/>
    <property type="evidence" value="ECO:0007669"/>
    <property type="project" value="TreeGrafter"/>
</dbReference>
<dbReference type="eggNOG" id="KOG0351">
    <property type="taxonomic scope" value="Eukaryota"/>
</dbReference>
<evidence type="ECO:0000256" key="1">
    <source>
        <dbReference type="ARBA" id="ARBA00005446"/>
    </source>
</evidence>
<dbReference type="AlphaFoldDB" id="A0A1X7U4S7"/>
<dbReference type="GO" id="GO:0005737">
    <property type="term" value="C:cytoplasm"/>
    <property type="evidence" value="ECO:0007669"/>
    <property type="project" value="TreeGrafter"/>
</dbReference>
<organism evidence="3">
    <name type="scientific">Amphimedon queenslandica</name>
    <name type="common">Sponge</name>
    <dbReference type="NCBI Taxonomy" id="400682"/>
    <lineage>
        <taxon>Eukaryota</taxon>
        <taxon>Metazoa</taxon>
        <taxon>Porifera</taxon>
        <taxon>Demospongiae</taxon>
        <taxon>Heteroscleromorpha</taxon>
        <taxon>Haplosclerida</taxon>
        <taxon>Niphatidae</taxon>
        <taxon>Amphimedon</taxon>
    </lineage>
</organism>
<dbReference type="GO" id="GO:0043138">
    <property type="term" value="F:3'-5' DNA helicase activity"/>
    <property type="evidence" value="ECO:0007669"/>
    <property type="project" value="TreeGrafter"/>
</dbReference>
<reference evidence="3" key="1">
    <citation type="submission" date="2017-05" db="UniProtKB">
        <authorList>
            <consortium name="EnsemblMetazoa"/>
        </authorList>
    </citation>
    <scope>IDENTIFICATION</scope>
</reference>
<dbReference type="SUPFAM" id="SSF52540">
    <property type="entry name" value="P-loop containing nucleoside triphosphate hydrolases"/>
    <property type="match status" value="1"/>
</dbReference>
<accession>A0A1X7U4S7</accession>
<dbReference type="GO" id="GO:0005524">
    <property type="term" value="F:ATP binding"/>
    <property type="evidence" value="ECO:0007669"/>
    <property type="project" value="InterPro"/>
</dbReference>
<dbReference type="InterPro" id="IPR011545">
    <property type="entry name" value="DEAD/DEAH_box_helicase_dom"/>
</dbReference>
<dbReference type="PANTHER" id="PTHR13710:SF120">
    <property type="entry name" value="BIFUNCTIONAL 3'-5' EXONUCLEASE_ATP-DEPENDENT HELICASE WRN"/>
    <property type="match status" value="1"/>
</dbReference>
<proteinExistence type="inferred from homology"/>
<name>A0A1X7U4S7_AMPQE</name>
<dbReference type="GO" id="GO:0000724">
    <property type="term" value="P:double-strand break repair via homologous recombination"/>
    <property type="evidence" value="ECO:0007669"/>
    <property type="project" value="TreeGrafter"/>
</dbReference>
<dbReference type="GO" id="GO:0005694">
    <property type="term" value="C:chromosome"/>
    <property type="evidence" value="ECO:0007669"/>
    <property type="project" value="TreeGrafter"/>
</dbReference>
<dbReference type="GO" id="GO:0003676">
    <property type="term" value="F:nucleic acid binding"/>
    <property type="evidence" value="ECO:0007669"/>
    <property type="project" value="InterPro"/>
</dbReference>
<protein>
    <recommendedName>
        <fullName evidence="2">DEAD/DEAH-box helicase domain-containing protein</fullName>
    </recommendedName>
</protein>
<evidence type="ECO:0000313" key="3">
    <source>
        <dbReference type="EnsemblMetazoa" id="Aqu2.1.22750_001"/>
    </source>
</evidence>
<dbReference type="PANTHER" id="PTHR13710">
    <property type="entry name" value="DNA HELICASE RECQ FAMILY MEMBER"/>
    <property type="match status" value="1"/>
</dbReference>
<comment type="similarity">
    <text evidence="1">Belongs to the helicase family. RecQ subfamily.</text>
</comment>